<dbReference type="EMBL" id="JBHSMG010000001">
    <property type="protein sequence ID" value="MFC5500797.1"/>
    <property type="molecule type" value="Genomic_DNA"/>
</dbReference>
<dbReference type="Gene3D" id="3.40.50.2000">
    <property type="entry name" value="Glycogen Phosphorylase B"/>
    <property type="match status" value="1"/>
</dbReference>
<dbReference type="CDD" id="cd04186">
    <property type="entry name" value="GT_2_like_c"/>
    <property type="match status" value="1"/>
</dbReference>
<organism evidence="3 4">
    <name type="scientific">Lysinimonas soli</name>
    <dbReference type="NCBI Taxonomy" id="1074233"/>
    <lineage>
        <taxon>Bacteria</taxon>
        <taxon>Bacillati</taxon>
        <taxon>Actinomycetota</taxon>
        <taxon>Actinomycetes</taxon>
        <taxon>Micrococcales</taxon>
        <taxon>Microbacteriaceae</taxon>
        <taxon>Lysinimonas</taxon>
    </lineage>
</organism>
<dbReference type="SUPFAM" id="SSF53448">
    <property type="entry name" value="Nucleotide-diphospho-sugar transferases"/>
    <property type="match status" value="1"/>
</dbReference>
<protein>
    <submittedName>
        <fullName evidence="3">Glycosyltransferase</fullName>
        <ecNumber evidence="3">2.4.-.-</ecNumber>
    </submittedName>
</protein>
<dbReference type="RefSeq" id="WP_386738410.1">
    <property type="nucleotide sequence ID" value="NZ_JBHSMG010000001.1"/>
</dbReference>
<comment type="caution">
    <text evidence="3">The sequence shown here is derived from an EMBL/GenBank/DDBJ whole genome shotgun (WGS) entry which is preliminary data.</text>
</comment>
<evidence type="ECO:0000256" key="1">
    <source>
        <dbReference type="SAM" id="MobiDB-lite"/>
    </source>
</evidence>
<dbReference type="PANTHER" id="PTHR43179">
    <property type="entry name" value="RHAMNOSYLTRANSFERASE WBBL"/>
    <property type="match status" value="1"/>
</dbReference>
<evidence type="ECO:0000313" key="3">
    <source>
        <dbReference type="EMBL" id="MFC5500797.1"/>
    </source>
</evidence>
<evidence type="ECO:0000313" key="4">
    <source>
        <dbReference type="Proteomes" id="UP001596039"/>
    </source>
</evidence>
<evidence type="ECO:0000259" key="2">
    <source>
        <dbReference type="Pfam" id="PF00535"/>
    </source>
</evidence>
<dbReference type="GO" id="GO:0016757">
    <property type="term" value="F:glycosyltransferase activity"/>
    <property type="evidence" value="ECO:0007669"/>
    <property type="project" value="UniProtKB-KW"/>
</dbReference>
<feature type="domain" description="Glycosyltransferase 2-like" evidence="2">
    <location>
        <begin position="2"/>
        <end position="123"/>
    </location>
</feature>
<dbReference type="InterPro" id="IPR029044">
    <property type="entry name" value="Nucleotide-diphossugar_trans"/>
</dbReference>
<gene>
    <name evidence="3" type="ORF">ACFPJ4_00935</name>
</gene>
<name>A0ABW0NN28_9MICO</name>
<keyword evidence="3" id="KW-0328">Glycosyltransferase</keyword>
<sequence length="697" mass="74480">MVVVTYNSAEDVGELLDSLREDAGTLSVAVLVADNSSADDTVAVARAHAPEALVFGTGGNIGYAAAINKALAQLDGSRPVMILNPDTEVAPGAIAIMLGGLGGDVGAVVPRFVGDDGTTSLSLRREPSVSTALGDALVGARFRSRPGRFAETVFEPARYEAPQAVEWATGAALLLSPAAIAAVGPWDERFFLYSEETDYFRRVRDAGFRVTYAPQAVIRHSEGGSGSSPRLDALMAVNRIRYVRKHHSRPYAAVYRGLVVLGELLRLGIPGHALALRSVMRERSWARLPGPTGTAVRSGAGSGPVVYLAGGTWDDIPGTDRRLVAALARQGRVVWIDPPVSVLRRRRNALPGFISQPQDGVTRIQTFGPPGLTRPIVRVLSRLIVARRIRSALHNLGVIPEIVVLAASNRRFPREVPGLRVLYVTDDWVGGAGLMGLSPTDTEKTLRRNAHEADLILAISPALADVVATQTGARRVDVLANGTEPVEHLFAPAPAGSPAILIGQLNERLDIGILEELARADVPLMVVGPRADRDPTFGRRLDAVLAAPKVDWLGARPYDDLADLMASASVGVTPYADSPFNRSSFPLKTLQYLGAGLPVVSTDIPAAHWLNAEGVDIADSPVDFVARVRGRIAEGRTSDGDRKRHAFARNHTWDARAARLQELAARTREGAPPRSISECDTVESSRSTLPDHGEDAE</sequence>
<proteinExistence type="predicted"/>
<accession>A0ABW0NN28</accession>
<dbReference type="PANTHER" id="PTHR43179:SF7">
    <property type="entry name" value="RHAMNOSYLTRANSFERASE WBBL"/>
    <property type="match status" value="1"/>
</dbReference>
<dbReference type="Gene3D" id="3.90.550.10">
    <property type="entry name" value="Spore Coat Polysaccharide Biosynthesis Protein SpsA, Chain A"/>
    <property type="match status" value="1"/>
</dbReference>
<keyword evidence="4" id="KW-1185">Reference proteome</keyword>
<dbReference type="SUPFAM" id="SSF53756">
    <property type="entry name" value="UDP-Glycosyltransferase/glycogen phosphorylase"/>
    <property type="match status" value="1"/>
</dbReference>
<dbReference type="Proteomes" id="UP001596039">
    <property type="component" value="Unassembled WGS sequence"/>
</dbReference>
<reference evidence="4" key="1">
    <citation type="journal article" date="2019" name="Int. J. Syst. Evol. Microbiol.">
        <title>The Global Catalogue of Microorganisms (GCM) 10K type strain sequencing project: providing services to taxonomists for standard genome sequencing and annotation.</title>
        <authorList>
            <consortium name="The Broad Institute Genomics Platform"/>
            <consortium name="The Broad Institute Genome Sequencing Center for Infectious Disease"/>
            <person name="Wu L."/>
            <person name="Ma J."/>
        </authorList>
    </citation>
    <scope>NUCLEOTIDE SEQUENCE [LARGE SCALE GENOMIC DNA]</scope>
    <source>
        <strain evidence="4">CGMCC 4.6997</strain>
    </source>
</reference>
<dbReference type="InterPro" id="IPR001173">
    <property type="entry name" value="Glyco_trans_2-like"/>
</dbReference>
<feature type="region of interest" description="Disordered" evidence="1">
    <location>
        <begin position="665"/>
        <end position="697"/>
    </location>
</feature>
<keyword evidence="3" id="KW-0808">Transferase</keyword>
<dbReference type="EC" id="2.4.-.-" evidence="3"/>
<dbReference type="Pfam" id="PF13692">
    <property type="entry name" value="Glyco_trans_1_4"/>
    <property type="match status" value="1"/>
</dbReference>
<dbReference type="Pfam" id="PF00535">
    <property type="entry name" value="Glycos_transf_2"/>
    <property type="match status" value="1"/>
</dbReference>